<feature type="region of interest" description="Disordered" evidence="1">
    <location>
        <begin position="1"/>
        <end position="20"/>
    </location>
</feature>
<feature type="compositionally biased region" description="Basic and acidic residues" evidence="1">
    <location>
        <begin position="1"/>
        <end position="13"/>
    </location>
</feature>
<dbReference type="EMBL" id="CM026423">
    <property type="protein sequence ID" value="KAG0585001.1"/>
    <property type="molecule type" value="Genomic_DNA"/>
</dbReference>
<comment type="caution">
    <text evidence="2">The sequence shown here is derived from an EMBL/GenBank/DDBJ whole genome shotgun (WGS) entry which is preliminary data.</text>
</comment>
<accession>A0A8T0IQD0</accession>
<protein>
    <submittedName>
        <fullName evidence="2">Uncharacterized protein</fullName>
    </submittedName>
</protein>
<evidence type="ECO:0000313" key="3">
    <source>
        <dbReference type="Proteomes" id="UP000822688"/>
    </source>
</evidence>
<organism evidence="2 3">
    <name type="scientific">Ceratodon purpureus</name>
    <name type="common">Fire moss</name>
    <name type="synonym">Dicranum purpureum</name>
    <dbReference type="NCBI Taxonomy" id="3225"/>
    <lineage>
        <taxon>Eukaryota</taxon>
        <taxon>Viridiplantae</taxon>
        <taxon>Streptophyta</taxon>
        <taxon>Embryophyta</taxon>
        <taxon>Bryophyta</taxon>
        <taxon>Bryophytina</taxon>
        <taxon>Bryopsida</taxon>
        <taxon>Dicranidae</taxon>
        <taxon>Pseudoditrichales</taxon>
        <taxon>Ditrichaceae</taxon>
        <taxon>Ceratodon</taxon>
    </lineage>
</organism>
<feature type="non-terminal residue" evidence="2">
    <location>
        <position position="1"/>
    </location>
</feature>
<proteinExistence type="predicted"/>
<evidence type="ECO:0000256" key="1">
    <source>
        <dbReference type="SAM" id="MobiDB-lite"/>
    </source>
</evidence>
<name>A0A8T0IQD0_CERPU</name>
<gene>
    <name evidence="2" type="ORF">KC19_3G250100</name>
</gene>
<reference evidence="2" key="1">
    <citation type="submission" date="2020-06" db="EMBL/GenBank/DDBJ databases">
        <title>WGS assembly of Ceratodon purpureus strain R40.</title>
        <authorList>
            <person name="Carey S.B."/>
            <person name="Jenkins J."/>
            <person name="Shu S."/>
            <person name="Lovell J.T."/>
            <person name="Sreedasyam A."/>
            <person name="Maumus F."/>
            <person name="Tiley G.P."/>
            <person name="Fernandez-Pozo N."/>
            <person name="Barry K."/>
            <person name="Chen C."/>
            <person name="Wang M."/>
            <person name="Lipzen A."/>
            <person name="Daum C."/>
            <person name="Saski C.A."/>
            <person name="Payton A.C."/>
            <person name="Mcbreen J.C."/>
            <person name="Conrad R.E."/>
            <person name="Kollar L.M."/>
            <person name="Olsson S."/>
            <person name="Huttunen S."/>
            <person name="Landis J.B."/>
            <person name="Wickett N.J."/>
            <person name="Johnson M.G."/>
            <person name="Rensing S.A."/>
            <person name="Grimwood J."/>
            <person name="Schmutz J."/>
            <person name="Mcdaniel S.F."/>
        </authorList>
    </citation>
    <scope>NUCLEOTIDE SEQUENCE</scope>
    <source>
        <strain evidence="2">R40</strain>
    </source>
</reference>
<sequence length="122" mass="13396">PQVEVPHNERPVSEDDNQPSISQFHTNLRLISLASFSGMIVAQIRSSSFLANWDATKETKQVVHITSLVSPSGWVGQGRQACGRGSCGTATPSLWHVNKQLGFNPRRWFRKSHTAASEVGKA</sequence>
<evidence type="ECO:0000313" key="2">
    <source>
        <dbReference type="EMBL" id="KAG0585001.1"/>
    </source>
</evidence>
<dbReference type="AlphaFoldDB" id="A0A8T0IQD0"/>
<dbReference type="Proteomes" id="UP000822688">
    <property type="component" value="Chromosome 3"/>
</dbReference>
<keyword evidence="3" id="KW-1185">Reference proteome</keyword>